<evidence type="ECO:0000313" key="2">
    <source>
        <dbReference type="EMBL" id="CAE50341.1"/>
    </source>
</evidence>
<dbReference type="InterPro" id="IPR036291">
    <property type="entry name" value="NAD(P)-bd_dom_sf"/>
</dbReference>
<dbReference type="AlphaFoldDB" id="Q6NFS5"/>
<dbReference type="EMBL" id="BX248359">
    <property type="protein sequence ID" value="CAE50341.1"/>
    <property type="molecule type" value="Genomic_DNA"/>
</dbReference>
<dbReference type="NCBIfam" id="TIGR02823">
    <property type="entry name" value="oxido_YhdH"/>
    <property type="match status" value="1"/>
</dbReference>
<dbReference type="Gene3D" id="3.40.50.720">
    <property type="entry name" value="NAD(P)-binding Rossmann-like Domain"/>
    <property type="match status" value="1"/>
</dbReference>
<dbReference type="InterPro" id="IPR020843">
    <property type="entry name" value="ER"/>
</dbReference>
<dbReference type="InterPro" id="IPR013154">
    <property type="entry name" value="ADH-like_N"/>
</dbReference>
<reference evidence="2 3" key="1">
    <citation type="journal article" date="2003" name="Nucleic Acids Res.">
        <title>The complete genome sequence and analysis of Corynebacterium diphtheriae NCTC13129.</title>
        <authorList>
            <person name="Cerdeno-Tarraga A.M."/>
            <person name="Efstratiou A."/>
            <person name="Dover L.G."/>
            <person name="Holden M.T.G."/>
            <person name="Pallen M."/>
            <person name="Bentley S.D."/>
            <person name="Besra G.S."/>
            <person name="Churcher C."/>
            <person name="James K.D."/>
            <person name="De Zoysa A."/>
            <person name="Chillingworth T."/>
            <person name="Cronin A."/>
            <person name="Dowd L."/>
            <person name="Feltwell T."/>
            <person name="Hamlin N."/>
            <person name="Holroyd S."/>
            <person name="Jagels K."/>
            <person name="Moule S."/>
            <person name="Quail M.A."/>
            <person name="Rabbinowitsch E."/>
            <person name="Rutherford K."/>
            <person name="Thomson N.R."/>
            <person name="Unwin L."/>
            <person name="Whitehead S."/>
            <person name="Barrell B.G.Parkhill.J."/>
        </authorList>
    </citation>
    <scope>NUCLEOTIDE SEQUENCE [LARGE SCALE GENOMIC DNA]</scope>
    <source>
        <strain evidence="3">ATCC 700971 / NCTC 13129 / Biotype gravis</strain>
    </source>
</reference>
<dbReference type="InterPro" id="IPR014188">
    <property type="entry name" value="Acrylyl-CoA_reductase_AcuI"/>
</dbReference>
<dbReference type="SUPFAM" id="SSF51735">
    <property type="entry name" value="NAD(P)-binding Rossmann-fold domains"/>
    <property type="match status" value="1"/>
</dbReference>
<dbReference type="CDD" id="cd08288">
    <property type="entry name" value="MDR_yhdh"/>
    <property type="match status" value="1"/>
</dbReference>
<dbReference type="KEGG" id="cdi:DIP1811"/>
<dbReference type="InterPro" id="IPR051397">
    <property type="entry name" value="Zn-ADH-like_protein"/>
</dbReference>
<keyword evidence="3" id="KW-1185">Reference proteome</keyword>
<evidence type="ECO:0000259" key="1">
    <source>
        <dbReference type="SMART" id="SM00829"/>
    </source>
</evidence>
<dbReference type="PANTHER" id="PTHR43677:SF1">
    <property type="entry name" value="ACRYLYL-COA REDUCTASE ACUI-RELATED"/>
    <property type="match status" value="1"/>
</dbReference>
<dbReference type="SUPFAM" id="SSF50129">
    <property type="entry name" value="GroES-like"/>
    <property type="match status" value="1"/>
</dbReference>
<gene>
    <name evidence="2" type="ordered locus">DIP1811</name>
</gene>
<proteinExistence type="predicted"/>
<dbReference type="Pfam" id="PF00107">
    <property type="entry name" value="ADH_zinc_N"/>
    <property type="match status" value="1"/>
</dbReference>
<dbReference type="HOGENOM" id="CLU_026673_26_3_11"/>
<organism evidence="2 3">
    <name type="scientific">Corynebacterium diphtheriae (strain ATCC 700971 / NCTC 13129 / Biotype gravis)</name>
    <dbReference type="NCBI Taxonomy" id="257309"/>
    <lineage>
        <taxon>Bacteria</taxon>
        <taxon>Bacillati</taxon>
        <taxon>Actinomycetota</taxon>
        <taxon>Actinomycetes</taxon>
        <taxon>Mycobacteriales</taxon>
        <taxon>Corynebacteriaceae</taxon>
        <taxon>Corynebacterium</taxon>
    </lineage>
</organism>
<protein>
    <submittedName>
        <fullName evidence="2">Zinc-binding dehydrogenase</fullName>
    </submittedName>
</protein>
<dbReference type="GO" id="GO:0043957">
    <property type="term" value="F:acryloyl-CoA reductase (NADPH) activity"/>
    <property type="evidence" value="ECO:0007669"/>
    <property type="project" value="TreeGrafter"/>
</dbReference>
<accession>Q6NFS5</accession>
<dbReference type="InterPro" id="IPR013149">
    <property type="entry name" value="ADH-like_C"/>
</dbReference>
<feature type="domain" description="Enoyl reductase (ER)" evidence="1">
    <location>
        <begin position="29"/>
        <end position="341"/>
    </location>
</feature>
<sequence length="348" mass="35816">MHWGTVFATLGAMSNSSSRSVLVTRSESGEISTQLVAADASHVNDGDVLIDVAFSSLNFKDGMALEGNRGVARTFPLVPGIDAVGVVVESASDRFAVGDKVVANGEGLGEFRHGGYTAQQRLHSEATVALPAAFSMRQAAAIGTAGYTAALCVNALIKHGVKPEDGPILVTGATGGVGSIAVHLLAQRGYSIVASTGRVEEHGNYLRALGAGEVIDRATLSEKSKPLQKAVYAGVVDCVGSHTLVNACAQTMWGGIVTACGLAQGPDLPGTVLPFILRGVSLVGVDSVNAPLALREEAWALLAETIDVSVLESLTTTVGLDGVIEAGAQLLRNERHGRTVVVVNPDAE</sequence>
<dbReference type="InterPro" id="IPR011032">
    <property type="entry name" value="GroES-like_sf"/>
</dbReference>
<dbReference type="Proteomes" id="UP000002198">
    <property type="component" value="Chromosome"/>
</dbReference>
<dbReference type="Pfam" id="PF08240">
    <property type="entry name" value="ADH_N"/>
    <property type="match status" value="1"/>
</dbReference>
<dbReference type="PANTHER" id="PTHR43677">
    <property type="entry name" value="SHORT-CHAIN DEHYDROGENASE/REDUCTASE"/>
    <property type="match status" value="1"/>
</dbReference>
<evidence type="ECO:0000313" key="3">
    <source>
        <dbReference type="Proteomes" id="UP000002198"/>
    </source>
</evidence>
<dbReference type="SMART" id="SM00829">
    <property type="entry name" value="PKS_ER"/>
    <property type="match status" value="1"/>
</dbReference>
<name>Q6NFS5_CORDI</name>
<dbReference type="Gene3D" id="3.90.180.10">
    <property type="entry name" value="Medium-chain alcohol dehydrogenases, catalytic domain"/>
    <property type="match status" value="1"/>
</dbReference>
<dbReference type="STRING" id="257309.DIP1811"/>